<organism evidence="8 9">
    <name type="scientific">Aquimarina algiphila</name>
    <dbReference type="NCBI Taxonomy" id="2047982"/>
    <lineage>
        <taxon>Bacteria</taxon>
        <taxon>Pseudomonadati</taxon>
        <taxon>Bacteroidota</taxon>
        <taxon>Flavobacteriia</taxon>
        <taxon>Flavobacteriales</taxon>
        <taxon>Flavobacteriaceae</taxon>
        <taxon>Aquimarina</taxon>
    </lineage>
</organism>
<comment type="subcellular location">
    <subcellularLocation>
        <location evidence="1">Cell outer membrane</location>
    </subcellularLocation>
</comment>
<comment type="similarity">
    <text evidence="2">Belongs to the SusD family.</text>
</comment>
<evidence type="ECO:0000259" key="6">
    <source>
        <dbReference type="Pfam" id="PF07980"/>
    </source>
</evidence>
<dbReference type="GO" id="GO:0009279">
    <property type="term" value="C:cell outer membrane"/>
    <property type="evidence" value="ECO:0007669"/>
    <property type="project" value="UniProtKB-SubCell"/>
</dbReference>
<dbReference type="EMBL" id="VLNR01000059">
    <property type="protein sequence ID" value="TSE05546.1"/>
    <property type="molecule type" value="Genomic_DNA"/>
</dbReference>
<dbReference type="Gene3D" id="1.25.40.390">
    <property type="match status" value="1"/>
</dbReference>
<dbReference type="SUPFAM" id="SSF48452">
    <property type="entry name" value="TPR-like"/>
    <property type="match status" value="1"/>
</dbReference>
<keyword evidence="3" id="KW-0732">Signal</keyword>
<dbReference type="OrthoDB" id="5694214at2"/>
<evidence type="ECO:0000256" key="2">
    <source>
        <dbReference type="ARBA" id="ARBA00006275"/>
    </source>
</evidence>
<evidence type="ECO:0000256" key="4">
    <source>
        <dbReference type="ARBA" id="ARBA00023136"/>
    </source>
</evidence>
<feature type="domain" description="SusD-like N-terminal" evidence="7">
    <location>
        <begin position="107"/>
        <end position="236"/>
    </location>
</feature>
<protein>
    <submittedName>
        <fullName evidence="8">RagB/SusD family nutrient uptake outer membrane protein</fullName>
    </submittedName>
</protein>
<evidence type="ECO:0000256" key="3">
    <source>
        <dbReference type="ARBA" id="ARBA00022729"/>
    </source>
</evidence>
<evidence type="ECO:0000259" key="7">
    <source>
        <dbReference type="Pfam" id="PF14322"/>
    </source>
</evidence>
<dbReference type="Pfam" id="PF14322">
    <property type="entry name" value="SusD-like_3"/>
    <property type="match status" value="1"/>
</dbReference>
<reference evidence="8 9" key="1">
    <citation type="submission" date="2019-07" db="EMBL/GenBank/DDBJ databases">
        <title>The draft genome sequence of Aquimarina algiphila M91.</title>
        <authorList>
            <person name="Meng X."/>
        </authorList>
    </citation>
    <scope>NUCLEOTIDE SEQUENCE [LARGE SCALE GENOMIC DNA]</scope>
    <source>
        <strain evidence="8 9">M91</strain>
    </source>
</reference>
<dbReference type="InterPro" id="IPR012944">
    <property type="entry name" value="SusD_RagB_dom"/>
</dbReference>
<dbReference type="AlphaFoldDB" id="A0A554VEM3"/>
<feature type="domain" description="RagB/SusD" evidence="6">
    <location>
        <begin position="277"/>
        <end position="588"/>
    </location>
</feature>
<dbReference type="InterPro" id="IPR033985">
    <property type="entry name" value="SusD-like_N"/>
</dbReference>
<comment type="caution">
    <text evidence="8">The sequence shown here is derived from an EMBL/GenBank/DDBJ whole genome shotgun (WGS) entry which is preliminary data.</text>
</comment>
<gene>
    <name evidence="8" type="ORF">FOF46_22505</name>
</gene>
<accession>A0A554VEM3</accession>
<evidence type="ECO:0000256" key="1">
    <source>
        <dbReference type="ARBA" id="ARBA00004442"/>
    </source>
</evidence>
<name>A0A554VEM3_9FLAO</name>
<evidence type="ECO:0000313" key="9">
    <source>
        <dbReference type="Proteomes" id="UP000318833"/>
    </source>
</evidence>
<keyword evidence="4" id="KW-0472">Membrane</keyword>
<dbReference type="Pfam" id="PF07980">
    <property type="entry name" value="SusD_RagB"/>
    <property type="match status" value="1"/>
</dbReference>
<keyword evidence="9" id="KW-1185">Reference proteome</keyword>
<dbReference type="PROSITE" id="PS51257">
    <property type="entry name" value="PROKAR_LIPOPROTEIN"/>
    <property type="match status" value="1"/>
</dbReference>
<dbReference type="RefSeq" id="WP_109436889.1">
    <property type="nucleotide sequence ID" value="NZ_CANMIK010000066.1"/>
</dbReference>
<dbReference type="InterPro" id="IPR011990">
    <property type="entry name" value="TPR-like_helical_dom_sf"/>
</dbReference>
<sequence length="588" mass="64250">MIKIFKLLKANKALIGIGVLLQIAVVFQSCKDELEIPLQGQVSADVIVFDSNWVTLQLAAAYGMLDRNLDTSDSWRSAPSNWIYGEVSSDNAYKGSDPGDQPVIDNVEAYTATSSENNYYGYLWNAIFEGVARSNEAIRGVKTGLEAGDLTTAEAAQFEAEARFLRAHYHFEAKKVWGKIPFVDETVEESITNESVDSWGLIEADFQFAIDNLPEASRFVGAGNSWAAKAYMAKVHMYQLDYDAARPILDDVINAGPYSLVAKYSDNFNAETKNSSESIFAVQHTVNDGSSQDDNSNWGEALNFPNGAPVGTTGGACCGFFQPSQNLVNAYKTDAGGLPLLDTFNDSDVTNDDGIADADPFTPYAGELDPRLDWKIGRRGIDFNGWGIMPGQSWIRNPANGGPYLQKVSVFRFSQFNNPAVDSGVAWFPAASSINTNIIRFAEILLWRAEIMAVQGEGDLGVSLVDQVRMRAANTEDFVKELDMDGMPTATPAANYVISPYGAFTGQAQAIKAVAHEYRIETALEGHRFFDLVRRGEAATVLTNYLAEESTKRSHLNGVSFSLRSQVYPIAQNVISVSGGVIKQNDGY</sequence>
<evidence type="ECO:0000256" key="5">
    <source>
        <dbReference type="ARBA" id="ARBA00023237"/>
    </source>
</evidence>
<keyword evidence="5" id="KW-0998">Cell outer membrane</keyword>
<dbReference type="Proteomes" id="UP000318833">
    <property type="component" value="Unassembled WGS sequence"/>
</dbReference>
<proteinExistence type="inferred from homology"/>
<evidence type="ECO:0000313" key="8">
    <source>
        <dbReference type="EMBL" id="TSE05546.1"/>
    </source>
</evidence>